<dbReference type="InterPro" id="IPR001608">
    <property type="entry name" value="Ala_racemase_N"/>
</dbReference>
<dbReference type="InterPro" id="IPR026956">
    <property type="entry name" value="D-ser_dehydrat-like_dom"/>
</dbReference>
<keyword evidence="2" id="KW-0456">Lyase</keyword>
<comment type="similarity">
    <text evidence="1">Belongs to the DSD1 family.</text>
</comment>
<dbReference type="Pfam" id="PF14031">
    <property type="entry name" value="D-ser_dehydrat"/>
    <property type="match status" value="1"/>
</dbReference>
<dbReference type="SMART" id="SM01119">
    <property type="entry name" value="D-ser_dehydrat"/>
    <property type="match status" value="1"/>
</dbReference>
<dbReference type="GO" id="GO:0036088">
    <property type="term" value="P:D-serine catabolic process"/>
    <property type="evidence" value="ECO:0007669"/>
    <property type="project" value="TreeGrafter"/>
</dbReference>
<evidence type="ECO:0000313" key="5">
    <source>
        <dbReference type="EMBL" id="TCZ55243.1"/>
    </source>
</evidence>
<evidence type="ECO:0000313" key="6">
    <source>
        <dbReference type="Proteomes" id="UP000295023"/>
    </source>
</evidence>
<dbReference type="OrthoDB" id="9772497at2"/>
<name>A0A4R4D5J5_9PROT</name>
<dbReference type="GO" id="GO:0008721">
    <property type="term" value="F:D-serine ammonia-lyase activity"/>
    <property type="evidence" value="ECO:0007669"/>
    <property type="project" value="TreeGrafter"/>
</dbReference>
<reference evidence="5 6" key="1">
    <citation type="submission" date="2019-03" db="EMBL/GenBank/DDBJ databases">
        <title>Paracraurococcus aquatilis NE82 genome sequence.</title>
        <authorList>
            <person name="Zhao Y."/>
            <person name="Du Z."/>
        </authorList>
    </citation>
    <scope>NUCLEOTIDE SEQUENCE [LARGE SCALE GENOMIC DNA]</scope>
    <source>
        <strain evidence="5 6">NE82</strain>
    </source>
</reference>
<dbReference type="SUPFAM" id="SSF51419">
    <property type="entry name" value="PLP-binding barrel"/>
    <property type="match status" value="1"/>
</dbReference>
<evidence type="ECO:0000256" key="3">
    <source>
        <dbReference type="SAM" id="MobiDB-lite"/>
    </source>
</evidence>
<dbReference type="RefSeq" id="WP_132294755.1">
    <property type="nucleotide sequence ID" value="NZ_SKBM01000028.1"/>
</dbReference>
<keyword evidence="6" id="KW-1185">Reference proteome</keyword>
<dbReference type="EMBL" id="SKBM01000028">
    <property type="protein sequence ID" value="TCZ55243.1"/>
    <property type="molecule type" value="Genomic_DNA"/>
</dbReference>
<gene>
    <name evidence="5" type="ORF">EXY23_21915</name>
</gene>
<evidence type="ECO:0000256" key="2">
    <source>
        <dbReference type="ARBA" id="ARBA00023239"/>
    </source>
</evidence>
<dbReference type="Gene3D" id="3.20.20.10">
    <property type="entry name" value="Alanine racemase"/>
    <property type="match status" value="1"/>
</dbReference>
<dbReference type="Gene3D" id="2.40.37.20">
    <property type="entry name" value="D-serine dehydratase-like domain"/>
    <property type="match status" value="1"/>
</dbReference>
<feature type="domain" description="D-serine dehydratase-like" evidence="4">
    <location>
        <begin position="279"/>
        <end position="386"/>
    </location>
</feature>
<evidence type="ECO:0000256" key="1">
    <source>
        <dbReference type="ARBA" id="ARBA00005323"/>
    </source>
</evidence>
<dbReference type="InterPro" id="IPR042208">
    <property type="entry name" value="D-ser_dehydrat-like_sf"/>
</dbReference>
<dbReference type="PANTHER" id="PTHR28004:SF2">
    <property type="entry name" value="D-SERINE DEHYDRATASE"/>
    <property type="match status" value="1"/>
</dbReference>
<accession>A0A4R4D5J5</accession>
<dbReference type="InterPro" id="IPR029066">
    <property type="entry name" value="PLP-binding_barrel"/>
</dbReference>
<organism evidence="5 6">
    <name type="scientific">Roseicella aquatilis</name>
    <dbReference type="NCBI Taxonomy" id="2527868"/>
    <lineage>
        <taxon>Bacteria</taxon>
        <taxon>Pseudomonadati</taxon>
        <taxon>Pseudomonadota</taxon>
        <taxon>Alphaproteobacteria</taxon>
        <taxon>Acetobacterales</taxon>
        <taxon>Roseomonadaceae</taxon>
        <taxon>Roseicella</taxon>
    </lineage>
</organism>
<dbReference type="AlphaFoldDB" id="A0A4R4D5J5"/>
<sequence length="402" mass="41673">MTDADRFAGGAGRSRPPGLPALLSSDRLGALPTPSLILDEARMLRNIDRLRARLAPHGVVLRPHLKTAKSVEVARRVLADGTGPATVSTLKEAEVFAAAGVRDILYAVGIAPQKLDRVLALRAAGCDLSVILDSREQAEAVAAAARRADDPIPVLIEIDSDGHRGGLRPEDPALIGIGRLLYAGGAALRGVVTHAGESYGVAGEAAHAAFAERERAAAVAAAEALRAAGLPCPVVSVGSTPTAHAARDLTGVTEVRAGVYVFFDLVMAGIGVCSTDDIALSVLATVIGHQRERGWILVDAGWMALSRDRGTANQAVDQGYGLACDVEGRVIGDLILAAANQEHGILALRPGSTGLLPDLPVGTRLRILPNHACATAAQFDGYAVLRADGAAPLAQWSRFGGW</sequence>
<evidence type="ECO:0000259" key="4">
    <source>
        <dbReference type="SMART" id="SM01119"/>
    </source>
</evidence>
<dbReference type="InterPro" id="IPR051466">
    <property type="entry name" value="D-amino_acid_metab_enzyme"/>
</dbReference>
<comment type="caution">
    <text evidence="5">The sequence shown here is derived from an EMBL/GenBank/DDBJ whole genome shotgun (WGS) entry which is preliminary data.</text>
</comment>
<feature type="region of interest" description="Disordered" evidence="3">
    <location>
        <begin position="1"/>
        <end position="20"/>
    </location>
</feature>
<dbReference type="Proteomes" id="UP000295023">
    <property type="component" value="Unassembled WGS sequence"/>
</dbReference>
<protein>
    <submittedName>
        <fullName evidence="5">DSD1 family PLP-dependent enzyme</fullName>
    </submittedName>
</protein>
<dbReference type="PANTHER" id="PTHR28004">
    <property type="entry name" value="ZGC:162816-RELATED"/>
    <property type="match status" value="1"/>
</dbReference>
<proteinExistence type="inferred from homology"/>
<dbReference type="Pfam" id="PF01168">
    <property type="entry name" value="Ala_racemase_N"/>
    <property type="match status" value="1"/>
</dbReference>